<evidence type="ECO:0000256" key="1">
    <source>
        <dbReference type="SAM" id="Phobius"/>
    </source>
</evidence>
<keyword evidence="3" id="KW-1185">Reference proteome</keyword>
<dbReference type="STRING" id="290338.CKO_01411"/>
<dbReference type="KEGG" id="cko:CKO_01411"/>
<gene>
    <name evidence="2" type="ordered locus">CKO_01411</name>
</gene>
<dbReference type="HOGENOM" id="CLU_2750481_0_0_6"/>
<evidence type="ECO:0000313" key="3">
    <source>
        <dbReference type="Proteomes" id="UP000008148"/>
    </source>
</evidence>
<reference evidence="2 3" key="1">
    <citation type="submission" date="2007-08" db="EMBL/GenBank/DDBJ databases">
        <authorList>
            <consortium name="The Citrobacter koseri Genome Sequencing Project"/>
            <person name="McClelland M."/>
            <person name="Sanderson E.K."/>
            <person name="Porwollik S."/>
            <person name="Spieth J."/>
            <person name="Clifton W.S."/>
            <person name="Latreille P."/>
            <person name="Courtney L."/>
            <person name="Wang C."/>
            <person name="Pepin K."/>
            <person name="Bhonagiri V."/>
            <person name="Nash W."/>
            <person name="Johnson M."/>
            <person name="Thiruvilangam P."/>
            <person name="Wilson R."/>
        </authorList>
    </citation>
    <scope>NUCLEOTIDE SEQUENCE [LARGE SCALE GENOMIC DNA]</scope>
    <source>
        <strain evidence="3">ATCC BAA-895 / CDC 4225-83 / SGSC4696</strain>
    </source>
</reference>
<keyword evidence="1" id="KW-0812">Transmembrane</keyword>
<keyword evidence="1" id="KW-1133">Transmembrane helix</keyword>
<dbReference type="Proteomes" id="UP000008148">
    <property type="component" value="Chromosome"/>
</dbReference>
<proteinExistence type="predicted"/>
<dbReference type="AlphaFoldDB" id="A8AGD4"/>
<evidence type="ECO:0000313" key="2">
    <source>
        <dbReference type="EMBL" id="ABV12547.1"/>
    </source>
</evidence>
<accession>A8AGD4</accession>
<dbReference type="EMBL" id="CP000822">
    <property type="protein sequence ID" value="ABV12547.1"/>
    <property type="molecule type" value="Genomic_DNA"/>
</dbReference>
<name>A8AGD4_CITK8</name>
<sequence>MSTVPVFYSPAVLHFFSIFICSLFQQTVTLNVLCPLIFLGVWLRILVAWYLVELLISPGIIPPAMRDNGC</sequence>
<organism evidence="2 3">
    <name type="scientific">Citrobacter koseri (strain ATCC BAA-895 / CDC 4225-83 / SGSC4696)</name>
    <dbReference type="NCBI Taxonomy" id="290338"/>
    <lineage>
        <taxon>Bacteria</taxon>
        <taxon>Pseudomonadati</taxon>
        <taxon>Pseudomonadota</taxon>
        <taxon>Gammaproteobacteria</taxon>
        <taxon>Enterobacterales</taxon>
        <taxon>Enterobacteriaceae</taxon>
        <taxon>Citrobacter</taxon>
    </lineage>
</organism>
<keyword evidence="1" id="KW-0472">Membrane</keyword>
<feature type="transmembrane region" description="Helical" evidence="1">
    <location>
        <begin position="6"/>
        <end position="25"/>
    </location>
</feature>
<protein>
    <submittedName>
        <fullName evidence="2">Uncharacterized protein</fullName>
    </submittedName>
</protein>
<feature type="transmembrane region" description="Helical" evidence="1">
    <location>
        <begin position="32"/>
        <end position="52"/>
    </location>
</feature>